<feature type="compositionally biased region" description="Polar residues" evidence="1">
    <location>
        <begin position="14"/>
        <end position="28"/>
    </location>
</feature>
<protein>
    <submittedName>
        <fullName evidence="2 3">Putative phospholipid-transporting ATPase IIB isoform X1</fullName>
    </submittedName>
</protein>
<dbReference type="Proteomes" id="UP000030765">
    <property type="component" value="Unassembled WGS sequence"/>
</dbReference>
<dbReference type="EnsemblMetazoa" id="ASIC003559-RA">
    <property type="protein sequence ID" value="ASIC003559-PA"/>
    <property type="gene ID" value="ASIC003559"/>
</dbReference>
<accession>A0A084VEK1</accession>
<reference evidence="2 4" key="1">
    <citation type="journal article" date="2014" name="BMC Genomics">
        <title>Genome sequence of Anopheles sinensis provides insight into genetics basis of mosquito competence for malaria parasites.</title>
        <authorList>
            <person name="Zhou D."/>
            <person name="Zhang D."/>
            <person name="Ding G."/>
            <person name="Shi L."/>
            <person name="Hou Q."/>
            <person name="Ye Y."/>
            <person name="Xu Y."/>
            <person name="Zhou H."/>
            <person name="Xiong C."/>
            <person name="Li S."/>
            <person name="Yu J."/>
            <person name="Hong S."/>
            <person name="Yu X."/>
            <person name="Zou P."/>
            <person name="Chen C."/>
            <person name="Chang X."/>
            <person name="Wang W."/>
            <person name="Lv Y."/>
            <person name="Sun Y."/>
            <person name="Ma L."/>
            <person name="Shen B."/>
            <person name="Zhu C."/>
        </authorList>
    </citation>
    <scope>NUCLEOTIDE SEQUENCE [LARGE SCALE GENOMIC DNA]</scope>
</reference>
<gene>
    <name evidence="2" type="ORF">ZHAS_00003559</name>
</gene>
<dbReference type="EMBL" id="KE524778">
    <property type="protein sequence ID" value="KFB36395.1"/>
    <property type="molecule type" value="Genomic_DNA"/>
</dbReference>
<reference evidence="3" key="2">
    <citation type="submission" date="2020-05" db="UniProtKB">
        <authorList>
            <consortium name="EnsemblMetazoa"/>
        </authorList>
    </citation>
    <scope>IDENTIFICATION</scope>
</reference>
<proteinExistence type="predicted"/>
<feature type="region of interest" description="Disordered" evidence="1">
    <location>
        <begin position="1"/>
        <end position="28"/>
    </location>
</feature>
<evidence type="ECO:0000313" key="4">
    <source>
        <dbReference type="Proteomes" id="UP000030765"/>
    </source>
</evidence>
<evidence type="ECO:0000256" key="1">
    <source>
        <dbReference type="SAM" id="MobiDB-lite"/>
    </source>
</evidence>
<dbReference type="EMBL" id="ATLV01012278">
    <property type="status" value="NOT_ANNOTATED_CDS"/>
    <property type="molecule type" value="Genomic_DNA"/>
</dbReference>
<feature type="compositionally biased region" description="Basic and acidic residues" evidence="1">
    <location>
        <begin position="1"/>
        <end position="10"/>
    </location>
</feature>
<evidence type="ECO:0000313" key="2">
    <source>
        <dbReference type="EMBL" id="KFB36395.1"/>
    </source>
</evidence>
<name>A0A084VEK1_ANOSI</name>
<keyword evidence="4" id="KW-1185">Reference proteome</keyword>
<evidence type="ECO:0000313" key="3">
    <source>
        <dbReference type="EnsemblMetazoa" id="ASIC003559-PA"/>
    </source>
</evidence>
<dbReference type="AlphaFoldDB" id="A0A084VEK1"/>
<organism evidence="2">
    <name type="scientific">Anopheles sinensis</name>
    <name type="common">Mosquito</name>
    <dbReference type="NCBI Taxonomy" id="74873"/>
    <lineage>
        <taxon>Eukaryota</taxon>
        <taxon>Metazoa</taxon>
        <taxon>Ecdysozoa</taxon>
        <taxon>Arthropoda</taxon>
        <taxon>Hexapoda</taxon>
        <taxon>Insecta</taxon>
        <taxon>Pterygota</taxon>
        <taxon>Neoptera</taxon>
        <taxon>Endopterygota</taxon>
        <taxon>Diptera</taxon>
        <taxon>Nematocera</taxon>
        <taxon>Culicoidea</taxon>
        <taxon>Culicidae</taxon>
        <taxon>Anophelinae</taxon>
        <taxon>Anopheles</taxon>
    </lineage>
</organism>
<sequence>MEEEKEKLLKPDSANKQSNQTRGKCNEASMQNNCLADSGKRGEAHRSPSCGMPMVEFFPTIGSNLHIGRLSRSLTTLFQISSHKLRNYTTLAGNGEGIAPQRKPSARK</sequence>
<dbReference type="VEuPathDB" id="VectorBase:ASIC003559"/>